<dbReference type="GO" id="GO:0005524">
    <property type="term" value="F:ATP binding"/>
    <property type="evidence" value="ECO:0007669"/>
    <property type="project" value="UniProtKB-KW"/>
</dbReference>
<dbReference type="Gene3D" id="3.40.50.300">
    <property type="entry name" value="P-loop containing nucleotide triphosphate hydrolases"/>
    <property type="match status" value="1"/>
</dbReference>
<comment type="caution">
    <text evidence="5">The sequence shown here is derived from an EMBL/GenBank/DDBJ whole genome shotgun (WGS) entry which is preliminary data.</text>
</comment>
<dbReference type="AlphaFoldDB" id="A0A833GXZ5"/>
<protein>
    <recommendedName>
        <fullName evidence="4">AAA+ ATPase domain-containing protein</fullName>
    </recommendedName>
</protein>
<keyword evidence="3" id="KW-0067">ATP-binding</keyword>
<dbReference type="Proteomes" id="UP000460298">
    <property type="component" value="Unassembled WGS sequence"/>
</dbReference>
<evidence type="ECO:0000256" key="1">
    <source>
        <dbReference type="ARBA" id="ARBA00008059"/>
    </source>
</evidence>
<dbReference type="Pfam" id="PF01695">
    <property type="entry name" value="IstB_IS21"/>
    <property type="match status" value="1"/>
</dbReference>
<dbReference type="CDD" id="cd00009">
    <property type="entry name" value="AAA"/>
    <property type="match status" value="1"/>
</dbReference>
<dbReference type="NCBIfam" id="NF038214">
    <property type="entry name" value="IS21_help_AAA"/>
    <property type="match status" value="1"/>
</dbReference>
<dbReference type="InterPro" id="IPR003593">
    <property type="entry name" value="AAA+_ATPase"/>
</dbReference>
<feature type="domain" description="AAA+ ATPase" evidence="4">
    <location>
        <begin position="105"/>
        <end position="236"/>
    </location>
</feature>
<comment type="similarity">
    <text evidence="1">Belongs to the IS21/IS1162 putative ATP-binding protein family.</text>
</comment>
<sequence length="260" mass="30169">MKKEMNMNELALLKPKLVRLKLSGILDSLENRLQEAVKEKWNHTRFLLELLTDEVDRRDHRQMGLRLSRSDLDPQKTLENFDFSFNAKIHEATILEIASMQFVERKENVFFVGPSGVGKSHLAQAIGHEACRKGYDVLFRRAHTLLQWIQAGHGDGTYERRLNTVIRIPVLILDDFGLKSISSEMQDSLYEIICERYEKLPIIITSNRDFGEWPSVFTNPLMASAAMDRLVHRGIKIVVEGKSYRLENFDRKTKRESKKP</sequence>
<dbReference type="InterPro" id="IPR027417">
    <property type="entry name" value="P-loop_NTPase"/>
</dbReference>
<dbReference type="InterPro" id="IPR047661">
    <property type="entry name" value="IstB"/>
</dbReference>
<reference evidence="5 6" key="1">
    <citation type="submission" date="2019-10" db="EMBL/GenBank/DDBJ databases">
        <title>Extracellular Electron Transfer in a Candidatus Methanoperedens spp. Enrichment Culture.</title>
        <authorList>
            <person name="Berger S."/>
            <person name="Rangel Shaw D."/>
            <person name="Berben T."/>
            <person name="In 'T Zandt M."/>
            <person name="Frank J."/>
            <person name="Reimann J."/>
            <person name="Jetten M.S.M."/>
            <person name="Welte C.U."/>
        </authorList>
    </citation>
    <scope>NUCLEOTIDE SEQUENCE [LARGE SCALE GENOMIC DNA]</scope>
    <source>
        <strain evidence="5">SB12</strain>
    </source>
</reference>
<evidence type="ECO:0000256" key="3">
    <source>
        <dbReference type="ARBA" id="ARBA00022840"/>
    </source>
</evidence>
<dbReference type="InterPro" id="IPR028350">
    <property type="entry name" value="DNAC/IstB-like"/>
</dbReference>
<dbReference type="EMBL" id="WBUI01000033">
    <property type="protein sequence ID" value="KAB2929332.1"/>
    <property type="molecule type" value="Genomic_DNA"/>
</dbReference>
<dbReference type="SMART" id="SM00382">
    <property type="entry name" value="AAA"/>
    <property type="match status" value="1"/>
</dbReference>
<dbReference type="InterPro" id="IPR002611">
    <property type="entry name" value="IstB_ATP-bd"/>
</dbReference>
<dbReference type="GO" id="GO:0006260">
    <property type="term" value="P:DNA replication"/>
    <property type="evidence" value="ECO:0007669"/>
    <property type="project" value="TreeGrafter"/>
</dbReference>
<organism evidence="5 6">
    <name type="scientific">Leptonema illini</name>
    <dbReference type="NCBI Taxonomy" id="183"/>
    <lineage>
        <taxon>Bacteria</taxon>
        <taxon>Pseudomonadati</taxon>
        <taxon>Spirochaetota</taxon>
        <taxon>Spirochaetia</taxon>
        <taxon>Leptospirales</taxon>
        <taxon>Leptospiraceae</taxon>
        <taxon>Leptonema</taxon>
    </lineage>
</organism>
<evidence type="ECO:0000259" key="4">
    <source>
        <dbReference type="SMART" id="SM00382"/>
    </source>
</evidence>
<accession>A0A833GXZ5</accession>
<name>A0A833GXZ5_9LEPT</name>
<dbReference type="PANTHER" id="PTHR30050:SF4">
    <property type="entry name" value="ATP-BINDING PROTEIN RV3427C IN INSERTION SEQUENCE-RELATED"/>
    <property type="match status" value="1"/>
</dbReference>
<dbReference type="PANTHER" id="PTHR30050">
    <property type="entry name" value="CHROMOSOMAL REPLICATION INITIATOR PROTEIN DNAA"/>
    <property type="match status" value="1"/>
</dbReference>
<proteinExistence type="inferred from homology"/>
<dbReference type="PIRSF" id="PIRSF003073">
    <property type="entry name" value="DNAC_TnpB_IstB"/>
    <property type="match status" value="1"/>
</dbReference>
<keyword evidence="2" id="KW-0547">Nucleotide-binding</keyword>
<gene>
    <name evidence="5" type="ORF">F9K24_20280</name>
</gene>
<dbReference type="SUPFAM" id="SSF52540">
    <property type="entry name" value="P-loop containing nucleoside triphosphate hydrolases"/>
    <property type="match status" value="1"/>
</dbReference>
<evidence type="ECO:0000313" key="6">
    <source>
        <dbReference type="Proteomes" id="UP000460298"/>
    </source>
</evidence>
<evidence type="ECO:0000313" key="5">
    <source>
        <dbReference type="EMBL" id="KAB2929332.1"/>
    </source>
</evidence>
<evidence type="ECO:0000256" key="2">
    <source>
        <dbReference type="ARBA" id="ARBA00022741"/>
    </source>
</evidence>